<dbReference type="VEuPathDB" id="TriTrypDB:ADEAN_000973800"/>
<protein>
    <recommendedName>
        <fullName evidence="1">Reverse transcriptase domain-containing protein</fullName>
    </recommendedName>
</protein>
<name>A0A7G2CQV7_9TRYP</name>
<dbReference type="AlphaFoldDB" id="A0A7G2CQV7"/>
<evidence type="ECO:0000313" key="3">
    <source>
        <dbReference type="Proteomes" id="UP000515908"/>
    </source>
</evidence>
<dbReference type="Gene3D" id="3.30.70.270">
    <property type="match status" value="1"/>
</dbReference>
<evidence type="ECO:0000259" key="1">
    <source>
        <dbReference type="PROSITE" id="PS50878"/>
    </source>
</evidence>
<dbReference type="InterPro" id="IPR043128">
    <property type="entry name" value="Rev_trsase/Diguanyl_cyclase"/>
</dbReference>
<organism evidence="2 3">
    <name type="scientific">Angomonas deanei</name>
    <dbReference type="NCBI Taxonomy" id="59799"/>
    <lineage>
        <taxon>Eukaryota</taxon>
        <taxon>Discoba</taxon>
        <taxon>Euglenozoa</taxon>
        <taxon>Kinetoplastea</taxon>
        <taxon>Metakinetoplastina</taxon>
        <taxon>Trypanosomatida</taxon>
        <taxon>Trypanosomatidae</taxon>
        <taxon>Strigomonadinae</taxon>
        <taxon>Angomonas</taxon>
    </lineage>
</organism>
<dbReference type="EMBL" id="LR877169">
    <property type="protein sequence ID" value="CAD2222198.1"/>
    <property type="molecule type" value="Genomic_DNA"/>
</dbReference>
<dbReference type="Gene3D" id="3.10.10.10">
    <property type="entry name" value="HIV Type 1 Reverse Transcriptase, subunit A, domain 1"/>
    <property type="match status" value="1"/>
</dbReference>
<gene>
    <name evidence="2" type="ORF">ADEAN_000973800</name>
</gene>
<dbReference type="SUPFAM" id="SSF56672">
    <property type="entry name" value="DNA/RNA polymerases"/>
    <property type="match status" value="1"/>
</dbReference>
<dbReference type="PROSITE" id="PS50878">
    <property type="entry name" value="RT_POL"/>
    <property type="match status" value="1"/>
</dbReference>
<sequence length="184" mass="20895">MDDVRIGVEKGKFELAVELNRITEHTYRGDASFGRLPEGYHGVNSFYVLETKGRRRLITEPILNGVVEKESIPKVSYPSRLEKRQLLKHCRYMLQIDFNSYYDAIPLEDSVRNNFVFRGKDGQYYRLRTLPTGARWSVCVGQAITSTIVDIDVSQVVILSLIDNILIAAPQGSEGGFCLPFEAF</sequence>
<accession>A0A7G2CQV7</accession>
<evidence type="ECO:0000313" key="2">
    <source>
        <dbReference type="EMBL" id="CAD2222198.1"/>
    </source>
</evidence>
<dbReference type="Proteomes" id="UP000515908">
    <property type="component" value="Chromosome 25"/>
</dbReference>
<dbReference type="InterPro" id="IPR043502">
    <property type="entry name" value="DNA/RNA_pol_sf"/>
</dbReference>
<reference evidence="2 3" key="1">
    <citation type="submission" date="2020-08" db="EMBL/GenBank/DDBJ databases">
        <authorList>
            <person name="Newling K."/>
            <person name="Davey J."/>
            <person name="Forrester S."/>
        </authorList>
    </citation>
    <scope>NUCLEOTIDE SEQUENCE [LARGE SCALE GENOMIC DNA]</scope>
    <source>
        <strain evidence="3">Crithidia deanei Carvalho (ATCC PRA-265)</strain>
    </source>
</reference>
<feature type="domain" description="Reverse transcriptase" evidence="1">
    <location>
        <begin position="1"/>
        <end position="184"/>
    </location>
</feature>
<keyword evidence="3" id="KW-1185">Reference proteome</keyword>
<dbReference type="InterPro" id="IPR000477">
    <property type="entry name" value="RT_dom"/>
</dbReference>
<proteinExistence type="predicted"/>